<reference evidence="1 2" key="1">
    <citation type="journal article" date="2019" name="Sci. Rep.">
        <title>Orb-weaving spider Araneus ventricosus genome elucidates the spidroin gene catalogue.</title>
        <authorList>
            <person name="Kono N."/>
            <person name="Nakamura H."/>
            <person name="Ohtoshi R."/>
            <person name="Moran D.A.P."/>
            <person name="Shinohara A."/>
            <person name="Yoshida Y."/>
            <person name="Fujiwara M."/>
            <person name="Mori M."/>
            <person name="Tomita M."/>
            <person name="Arakawa K."/>
        </authorList>
    </citation>
    <scope>NUCLEOTIDE SEQUENCE [LARGE SCALE GENOMIC DNA]</scope>
</reference>
<dbReference type="AlphaFoldDB" id="A0A4Y2I4W6"/>
<sequence>MAISQKKCILFTQRDAIPSVFPVASDTNKKNLTESLRLDFAQKRCPVPIVGGLLEGFNVLKKH</sequence>
<dbReference type="EMBL" id="BGPR01184410">
    <property type="protein sequence ID" value="GBM72624.1"/>
    <property type="molecule type" value="Genomic_DNA"/>
</dbReference>
<feature type="non-terminal residue" evidence="1">
    <location>
        <position position="63"/>
    </location>
</feature>
<organism evidence="1 2">
    <name type="scientific">Araneus ventricosus</name>
    <name type="common">Orbweaver spider</name>
    <name type="synonym">Epeira ventricosa</name>
    <dbReference type="NCBI Taxonomy" id="182803"/>
    <lineage>
        <taxon>Eukaryota</taxon>
        <taxon>Metazoa</taxon>
        <taxon>Ecdysozoa</taxon>
        <taxon>Arthropoda</taxon>
        <taxon>Chelicerata</taxon>
        <taxon>Arachnida</taxon>
        <taxon>Araneae</taxon>
        <taxon>Araneomorphae</taxon>
        <taxon>Entelegynae</taxon>
        <taxon>Araneoidea</taxon>
        <taxon>Araneidae</taxon>
        <taxon>Araneus</taxon>
    </lineage>
</organism>
<gene>
    <name evidence="1" type="ORF">AVEN_231600_1</name>
</gene>
<keyword evidence="2" id="KW-1185">Reference proteome</keyword>
<accession>A0A4Y2I4W6</accession>
<evidence type="ECO:0000313" key="2">
    <source>
        <dbReference type="Proteomes" id="UP000499080"/>
    </source>
</evidence>
<proteinExistence type="predicted"/>
<name>A0A4Y2I4W6_ARAVE</name>
<dbReference type="Proteomes" id="UP000499080">
    <property type="component" value="Unassembled WGS sequence"/>
</dbReference>
<evidence type="ECO:0000313" key="1">
    <source>
        <dbReference type="EMBL" id="GBM72624.1"/>
    </source>
</evidence>
<protein>
    <submittedName>
        <fullName evidence="1">Uncharacterized protein</fullName>
    </submittedName>
</protein>
<comment type="caution">
    <text evidence="1">The sequence shown here is derived from an EMBL/GenBank/DDBJ whole genome shotgun (WGS) entry which is preliminary data.</text>
</comment>